<comment type="cofactor">
    <cofactor evidence="1">
        <name>a divalent metal cation</name>
        <dbReference type="ChEBI" id="CHEBI:60240"/>
    </cofactor>
</comment>
<protein>
    <recommendedName>
        <fullName evidence="3">DDE Tnp4 domain-containing protein</fullName>
    </recommendedName>
</protein>
<keyword evidence="5" id="KW-1185">Reference proteome</keyword>
<name>A0AAD9Q7K7_ACRCE</name>
<gene>
    <name evidence="4" type="ORF">P5673_021736</name>
</gene>
<feature type="non-terminal residue" evidence="4">
    <location>
        <position position="162"/>
    </location>
</feature>
<comment type="caution">
    <text evidence="4">The sequence shown here is derived from an EMBL/GenBank/DDBJ whole genome shotgun (WGS) entry which is preliminary data.</text>
</comment>
<dbReference type="InterPro" id="IPR027806">
    <property type="entry name" value="HARBI1_dom"/>
</dbReference>
<dbReference type="EMBL" id="JARQWQ010000057">
    <property type="protein sequence ID" value="KAK2556154.1"/>
    <property type="molecule type" value="Genomic_DNA"/>
</dbReference>
<dbReference type="Proteomes" id="UP001249851">
    <property type="component" value="Unassembled WGS sequence"/>
</dbReference>
<proteinExistence type="predicted"/>
<reference evidence="4" key="1">
    <citation type="journal article" date="2023" name="G3 (Bethesda)">
        <title>Whole genome assembly and annotation of the endangered Caribbean coral Acropora cervicornis.</title>
        <authorList>
            <person name="Selwyn J.D."/>
            <person name="Vollmer S.V."/>
        </authorList>
    </citation>
    <scope>NUCLEOTIDE SEQUENCE</scope>
    <source>
        <strain evidence="4">K2</strain>
    </source>
</reference>
<dbReference type="Pfam" id="PF13359">
    <property type="entry name" value="DDE_Tnp_4"/>
    <property type="match status" value="1"/>
</dbReference>
<feature type="domain" description="DDE Tnp4" evidence="3">
    <location>
        <begin position="54"/>
        <end position="120"/>
    </location>
</feature>
<organism evidence="4 5">
    <name type="scientific">Acropora cervicornis</name>
    <name type="common">Staghorn coral</name>
    <dbReference type="NCBI Taxonomy" id="6130"/>
    <lineage>
        <taxon>Eukaryota</taxon>
        <taxon>Metazoa</taxon>
        <taxon>Cnidaria</taxon>
        <taxon>Anthozoa</taxon>
        <taxon>Hexacorallia</taxon>
        <taxon>Scleractinia</taxon>
        <taxon>Astrocoeniina</taxon>
        <taxon>Acroporidae</taxon>
        <taxon>Acropora</taxon>
    </lineage>
</organism>
<evidence type="ECO:0000313" key="4">
    <source>
        <dbReference type="EMBL" id="KAK2556154.1"/>
    </source>
</evidence>
<evidence type="ECO:0000259" key="3">
    <source>
        <dbReference type="Pfam" id="PF13359"/>
    </source>
</evidence>
<evidence type="ECO:0000256" key="1">
    <source>
        <dbReference type="ARBA" id="ARBA00001968"/>
    </source>
</evidence>
<reference evidence="4" key="2">
    <citation type="journal article" date="2023" name="Science">
        <title>Genomic signatures of disease resistance in endangered staghorn corals.</title>
        <authorList>
            <person name="Vollmer S.V."/>
            <person name="Selwyn J.D."/>
            <person name="Despard B.A."/>
            <person name="Roesel C.L."/>
        </authorList>
    </citation>
    <scope>NUCLEOTIDE SEQUENCE</scope>
    <source>
        <strain evidence="4">K2</strain>
    </source>
</reference>
<accession>A0AAD9Q7K7</accession>
<evidence type="ECO:0000313" key="5">
    <source>
        <dbReference type="Proteomes" id="UP001249851"/>
    </source>
</evidence>
<keyword evidence="2" id="KW-0479">Metal-binding</keyword>
<sequence length="162" mass="18891">MGRLGTGNLFRTTRIMFGEGKSTVIKMCVYFMETLILHKNEFVKFLEDTRDLPWLVGPYPHYRNLTRNQCKFNKILVKTRVIVERAFGKLICQWHCLHKPLEENTPKVPLTIITCCILHNICILRVDELGDSNYSSDDDDNPPADFGEGRIRQLLLFLLLEY</sequence>
<evidence type="ECO:0000256" key="2">
    <source>
        <dbReference type="ARBA" id="ARBA00022723"/>
    </source>
</evidence>
<dbReference type="AlphaFoldDB" id="A0AAD9Q7K7"/>
<dbReference type="GO" id="GO:0046872">
    <property type="term" value="F:metal ion binding"/>
    <property type="evidence" value="ECO:0007669"/>
    <property type="project" value="UniProtKB-KW"/>
</dbReference>